<reference evidence="2 3" key="1">
    <citation type="submission" date="2016-06" db="EMBL/GenBank/DDBJ databases">
        <authorList>
            <person name="Kjaerup R.B."/>
            <person name="Dalgaard T.S."/>
            <person name="Juul-Madsen H.R."/>
        </authorList>
    </citation>
    <scope>NUCLEOTIDE SEQUENCE [LARGE SCALE GENOMIC DNA]</scope>
</reference>
<protein>
    <submittedName>
        <fullName evidence="2">Uncharacterized protein</fullName>
    </submittedName>
</protein>
<evidence type="ECO:0000313" key="3">
    <source>
        <dbReference type="Proteomes" id="UP000215127"/>
    </source>
</evidence>
<sequence length="346" mass="39045">MSADTPTAQTMEGRIKKPSPHRSKSTKRASKAKRSLSKSLATSSAPDDAMLTAAAAATSYDFAEETTTSPKKTLKTPQQPLLLFSKTQYDMEGKASEYQASLRSYRGPITLAKETHLQDQMSRRLSYPNPDKERRAIANLWIYRFGNLSDDQIEEIIKPHIQHESQAVKMRAVQKKYVTECRKLACDAMKSAMEALYQTLGKDALEGSTVEQRHRLFGEIYDSAHSAIDEVIWSKEKGSVDFIGIEADQASKSAKTYRAFNRYKFVRLAEATMYNRVWKFQNRKAPMFEVWNTMCKEAMVKEDLAVPEDVGEIPAQCLGARAVNHRPRPRMPAPMYGLSSVIAPLF</sequence>
<keyword evidence="3" id="KW-1185">Reference proteome</keyword>
<accession>A0A1X7RT09</accession>
<name>A0A1X7RT09_ZYMT9</name>
<feature type="region of interest" description="Disordered" evidence="1">
    <location>
        <begin position="1"/>
        <end position="46"/>
    </location>
</feature>
<evidence type="ECO:0000256" key="1">
    <source>
        <dbReference type="SAM" id="MobiDB-lite"/>
    </source>
</evidence>
<feature type="compositionally biased region" description="Basic residues" evidence="1">
    <location>
        <begin position="16"/>
        <end position="36"/>
    </location>
</feature>
<gene>
    <name evidence="2" type="ORF">ZT3D7_G5709</name>
</gene>
<dbReference type="AlphaFoldDB" id="A0A1X7RT09"/>
<feature type="compositionally biased region" description="Polar residues" evidence="1">
    <location>
        <begin position="1"/>
        <end position="10"/>
    </location>
</feature>
<evidence type="ECO:0000313" key="2">
    <source>
        <dbReference type="EMBL" id="SMQ50556.1"/>
    </source>
</evidence>
<organism evidence="2 3">
    <name type="scientific">Zymoseptoria tritici (strain ST99CH_3D7)</name>
    <dbReference type="NCBI Taxonomy" id="1276538"/>
    <lineage>
        <taxon>Eukaryota</taxon>
        <taxon>Fungi</taxon>
        <taxon>Dikarya</taxon>
        <taxon>Ascomycota</taxon>
        <taxon>Pezizomycotina</taxon>
        <taxon>Dothideomycetes</taxon>
        <taxon>Dothideomycetidae</taxon>
        <taxon>Mycosphaerellales</taxon>
        <taxon>Mycosphaerellaceae</taxon>
        <taxon>Zymoseptoria</taxon>
    </lineage>
</organism>
<proteinExistence type="predicted"/>
<feature type="compositionally biased region" description="Low complexity" evidence="1">
    <location>
        <begin position="37"/>
        <end position="46"/>
    </location>
</feature>
<dbReference type="Proteomes" id="UP000215127">
    <property type="component" value="Chromosome 5"/>
</dbReference>
<dbReference type="EMBL" id="LT853696">
    <property type="protein sequence ID" value="SMQ50556.1"/>
    <property type="molecule type" value="Genomic_DNA"/>
</dbReference>